<dbReference type="AlphaFoldDB" id="A0A2Z2P1C0"/>
<dbReference type="Pfam" id="PF00072">
    <property type="entry name" value="Response_reg"/>
    <property type="match status" value="1"/>
</dbReference>
<dbReference type="InterPro" id="IPR036388">
    <property type="entry name" value="WH-like_DNA-bd_sf"/>
</dbReference>
<evidence type="ECO:0000259" key="7">
    <source>
        <dbReference type="PROSITE" id="PS50043"/>
    </source>
</evidence>
<proteinExistence type="predicted"/>
<evidence type="ECO:0000256" key="6">
    <source>
        <dbReference type="PROSITE-ProRule" id="PRU00169"/>
    </source>
</evidence>
<dbReference type="EMBL" id="CP018632">
    <property type="protein sequence ID" value="ASJ74217.1"/>
    <property type="molecule type" value="Genomic_DNA"/>
</dbReference>
<dbReference type="Pfam" id="PF00196">
    <property type="entry name" value="GerE"/>
    <property type="match status" value="1"/>
</dbReference>
<evidence type="ECO:0000313" key="10">
    <source>
        <dbReference type="Proteomes" id="UP000250079"/>
    </source>
</evidence>
<dbReference type="SUPFAM" id="SSF52172">
    <property type="entry name" value="CheY-like"/>
    <property type="match status" value="1"/>
</dbReference>
<dbReference type="GO" id="GO:0032993">
    <property type="term" value="C:protein-DNA complex"/>
    <property type="evidence" value="ECO:0007669"/>
    <property type="project" value="TreeGrafter"/>
</dbReference>
<dbReference type="PROSITE" id="PS50110">
    <property type="entry name" value="RESPONSE_REGULATORY"/>
    <property type="match status" value="1"/>
</dbReference>
<reference evidence="9 10" key="1">
    <citation type="submission" date="2016-12" db="EMBL/GenBank/DDBJ databases">
        <authorList>
            <person name="Song W.-J."/>
            <person name="Kurnit D.M."/>
        </authorList>
    </citation>
    <scope>NUCLEOTIDE SEQUENCE [LARGE SCALE GENOMIC DNA]</scope>
    <source>
        <strain evidence="9 10">IMCC3135</strain>
    </source>
</reference>
<dbReference type="PANTHER" id="PTHR48111">
    <property type="entry name" value="REGULATOR OF RPOS"/>
    <property type="match status" value="1"/>
</dbReference>
<dbReference type="Proteomes" id="UP000250079">
    <property type="component" value="Chromosome"/>
</dbReference>
<dbReference type="KEGG" id="gai:IMCC3135_20700"/>
<keyword evidence="2" id="KW-0902">Two-component regulatory system</keyword>
<dbReference type="GO" id="GO:0006355">
    <property type="term" value="P:regulation of DNA-templated transcription"/>
    <property type="evidence" value="ECO:0007669"/>
    <property type="project" value="InterPro"/>
</dbReference>
<keyword evidence="10" id="KW-1185">Reference proteome</keyword>
<name>A0A2Z2P1C0_9GAMM</name>
<evidence type="ECO:0000256" key="1">
    <source>
        <dbReference type="ARBA" id="ARBA00022553"/>
    </source>
</evidence>
<gene>
    <name evidence="9" type="primary">pleD_1</name>
    <name evidence="9" type="ORF">IMCC3135_20700</name>
</gene>
<dbReference type="PRINTS" id="PR00038">
    <property type="entry name" value="HTHLUXR"/>
</dbReference>
<dbReference type="InterPro" id="IPR000792">
    <property type="entry name" value="Tscrpt_reg_LuxR_C"/>
</dbReference>
<dbReference type="GO" id="GO:0000156">
    <property type="term" value="F:phosphorelay response regulator activity"/>
    <property type="evidence" value="ECO:0007669"/>
    <property type="project" value="TreeGrafter"/>
</dbReference>
<dbReference type="Gene3D" id="1.10.10.10">
    <property type="entry name" value="Winged helix-like DNA-binding domain superfamily/Winged helix DNA-binding domain"/>
    <property type="match status" value="1"/>
</dbReference>
<dbReference type="InterPro" id="IPR039420">
    <property type="entry name" value="WalR-like"/>
</dbReference>
<keyword evidence="1 6" id="KW-0597">Phosphoprotein</keyword>
<dbReference type="Gene3D" id="3.40.50.2300">
    <property type="match status" value="1"/>
</dbReference>
<keyword evidence="4" id="KW-0238">DNA-binding</keyword>
<feature type="domain" description="HTH luxR-type" evidence="7">
    <location>
        <begin position="227"/>
        <end position="292"/>
    </location>
</feature>
<dbReference type="PANTHER" id="PTHR48111:SF1">
    <property type="entry name" value="TWO-COMPONENT RESPONSE REGULATOR ORR33"/>
    <property type="match status" value="1"/>
</dbReference>
<dbReference type="InterPro" id="IPR011006">
    <property type="entry name" value="CheY-like_superfamily"/>
</dbReference>
<dbReference type="PROSITE" id="PS50043">
    <property type="entry name" value="HTH_LUXR_2"/>
    <property type="match status" value="1"/>
</dbReference>
<dbReference type="CDD" id="cd06170">
    <property type="entry name" value="LuxR_C_like"/>
    <property type="match status" value="1"/>
</dbReference>
<evidence type="ECO:0000259" key="8">
    <source>
        <dbReference type="PROSITE" id="PS50110"/>
    </source>
</evidence>
<organism evidence="9 10">
    <name type="scientific">Granulosicoccus antarcticus IMCC3135</name>
    <dbReference type="NCBI Taxonomy" id="1192854"/>
    <lineage>
        <taxon>Bacteria</taxon>
        <taxon>Pseudomonadati</taxon>
        <taxon>Pseudomonadota</taxon>
        <taxon>Gammaproteobacteria</taxon>
        <taxon>Chromatiales</taxon>
        <taxon>Granulosicoccaceae</taxon>
        <taxon>Granulosicoccus</taxon>
    </lineage>
</organism>
<dbReference type="RefSeq" id="WP_088919278.1">
    <property type="nucleotide sequence ID" value="NZ_CP018632.1"/>
</dbReference>
<evidence type="ECO:0000256" key="3">
    <source>
        <dbReference type="ARBA" id="ARBA00023015"/>
    </source>
</evidence>
<feature type="modified residue" description="4-aspartylphosphate" evidence="6">
    <location>
        <position position="63"/>
    </location>
</feature>
<dbReference type="GO" id="GO:0000976">
    <property type="term" value="F:transcription cis-regulatory region binding"/>
    <property type="evidence" value="ECO:0007669"/>
    <property type="project" value="TreeGrafter"/>
</dbReference>
<dbReference type="InterPro" id="IPR016032">
    <property type="entry name" value="Sig_transdc_resp-reg_C-effctor"/>
</dbReference>
<dbReference type="SMART" id="SM00421">
    <property type="entry name" value="HTH_LUXR"/>
    <property type="match status" value="1"/>
</dbReference>
<evidence type="ECO:0000313" key="9">
    <source>
        <dbReference type="EMBL" id="ASJ74217.1"/>
    </source>
</evidence>
<dbReference type="SUPFAM" id="SSF46894">
    <property type="entry name" value="C-terminal effector domain of the bipartite response regulators"/>
    <property type="match status" value="1"/>
</dbReference>
<protein>
    <submittedName>
        <fullName evidence="9">Response regulator PleD</fullName>
    </submittedName>
</protein>
<sequence length="294" mass="32120">MPTFELDGLATKPVVLVVDDEPGSLKLLCDTLGTTGYTVLVARDGESAMKRLSRIIPDAILMDALMPGLSGFDTCRQIKSHPEWMHIPIIFMTGLSETTHVLEGFDSGGVDYVVKPLRIAEVIARLRTHIHTAREVRLAHTAIDRAGLSIVRVDEKLQRAWCSPHAMKVIEKLGIDTSAALLAGFWLDTAQSEQWSEMLDIRDLGETVKGEILLLISCRNTISKAVARIANAALTPRETEVLSWIAKGKTDREIGDILGISPRTVNKHLEHTFTKLGVETRAAAAALASQQVSA</sequence>
<dbReference type="OrthoDB" id="9796655at2"/>
<evidence type="ECO:0000256" key="5">
    <source>
        <dbReference type="ARBA" id="ARBA00023163"/>
    </source>
</evidence>
<feature type="domain" description="Response regulatory" evidence="8">
    <location>
        <begin position="14"/>
        <end position="130"/>
    </location>
</feature>
<dbReference type="InterPro" id="IPR001789">
    <property type="entry name" value="Sig_transdc_resp-reg_receiver"/>
</dbReference>
<dbReference type="SMART" id="SM00448">
    <property type="entry name" value="REC"/>
    <property type="match status" value="1"/>
</dbReference>
<evidence type="ECO:0000256" key="4">
    <source>
        <dbReference type="ARBA" id="ARBA00023125"/>
    </source>
</evidence>
<dbReference type="GO" id="GO:0005829">
    <property type="term" value="C:cytosol"/>
    <property type="evidence" value="ECO:0007669"/>
    <property type="project" value="TreeGrafter"/>
</dbReference>
<evidence type="ECO:0000256" key="2">
    <source>
        <dbReference type="ARBA" id="ARBA00023012"/>
    </source>
</evidence>
<keyword evidence="5" id="KW-0804">Transcription</keyword>
<accession>A0A2Z2P1C0</accession>
<keyword evidence="3" id="KW-0805">Transcription regulation</keyword>